<gene>
    <name evidence="1" type="ORF">MP_TR7891_c32_g1_i1_g.23529</name>
</gene>
<dbReference type="SUPFAM" id="SSF52540">
    <property type="entry name" value="P-loop containing nucleoside triphosphate hydrolases"/>
    <property type="match status" value="1"/>
</dbReference>
<dbReference type="PANTHER" id="PTHR11017">
    <property type="entry name" value="LEUCINE-RICH REPEAT-CONTAINING PROTEIN"/>
    <property type="match status" value="1"/>
</dbReference>
<organism evidence="1">
    <name type="scientific">Noccaea caerulescens</name>
    <name type="common">Alpine penny-cress</name>
    <name type="synonym">Thlaspi caerulescens</name>
    <dbReference type="NCBI Taxonomy" id="107243"/>
    <lineage>
        <taxon>Eukaryota</taxon>
        <taxon>Viridiplantae</taxon>
        <taxon>Streptophyta</taxon>
        <taxon>Embryophyta</taxon>
        <taxon>Tracheophyta</taxon>
        <taxon>Spermatophyta</taxon>
        <taxon>Magnoliopsida</taxon>
        <taxon>eudicotyledons</taxon>
        <taxon>Gunneridae</taxon>
        <taxon>Pentapetalae</taxon>
        <taxon>rosids</taxon>
        <taxon>malvids</taxon>
        <taxon>Brassicales</taxon>
        <taxon>Brassicaceae</taxon>
        <taxon>Coluteocarpeae</taxon>
        <taxon>Noccaea</taxon>
    </lineage>
</organism>
<dbReference type="AlphaFoldDB" id="A0A1J3IHF1"/>
<dbReference type="Gene3D" id="3.40.50.300">
    <property type="entry name" value="P-loop containing nucleotide triphosphate hydrolases"/>
    <property type="match status" value="1"/>
</dbReference>
<proteinExistence type="predicted"/>
<dbReference type="PANTHER" id="PTHR11017:SF225">
    <property type="entry name" value="ADP-RIBOSYL CYCLASE_CYCLIC ADP-RIBOSE HYDROLASE-RELATED"/>
    <property type="match status" value="1"/>
</dbReference>
<name>A0A1J3IHF1_NOCCA</name>
<sequence>MQSLLHCDNEDGAMIVGICGPAGIGKSTIARVLHSRLCSSFSFQLTLFMENLRGSCNSGLDEYGLKLSLQEQLLSNQNGMKVNHLGAIQERLCDQRVLPDGLKLEALADETRWFGPGSRIIVTTEDKGLLEQRGIQCGFSN</sequence>
<dbReference type="InterPro" id="IPR044974">
    <property type="entry name" value="Disease_R_plants"/>
</dbReference>
<dbReference type="GO" id="GO:0006952">
    <property type="term" value="P:defense response"/>
    <property type="evidence" value="ECO:0007669"/>
    <property type="project" value="InterPro"/>
</dbReference>
<accession>A0A1J3IHF1</accession>
<dbReference type="InterPro" id="IPR027417">
    <property type="entry name" value="P-loop_NTPase"/>
</dbReference>
<evidence type="ECO:0000313" key="1">
    <source>
        <dbReference type="EMBL" id="JAU79799.1"/>
    </source>
</evidence>
<dbReference type="EMBL" id="GEVM01026139">
    <property type="protein sequence ID" value="JAU79799.1"/>
    <property type="molecule type" value="Transcribed_RNA"/>
</dbReference>
<protein>
    <submittedName>
        <fullName evidence="1">Putative disease resistance protein</fullName>
    </submittedName>
</protein>
<reference evidence="1" key="1">
    <citation type="submission" date="2016-07" db="EMBL/GenBank/DDBJ databases">
        <title>De novo transcriptome assembly of four accessions of the metal hyperaccumulator plant Noccaea caerulescens.</title>
        <authorList>
            <person name="Blande D."/>
            <person name="Halimaa P."/>
            <person name="Tervahauta A.I."/>
            <person name="Aarts M.G."/>
            <person name="Karenlampi S.O."/>
        </authorList>
    </citation>
    <scope>NUCLEOTIDE SEQUENCE</scope>
</reference>